<dbReference type="OrthoDB" id="2988195at2"/>
<dbReference type="Proteomes" id="UP000034166">
    <property type="component" value="Unassembled WGS sequence"/>
</dbReference>
<accession>A0A0M2SSP9</accession>
<evidence type="ECO:0000256" key="2">
    <source>
        <dbReference type="SAM" id="SignalP"/>
    </source>
</evidence>
<dbReference type="Pfam" id="PF09577">
    <property type="entry name" value="Spore_YpjB"/>
    <property type="match status" value="1"/>
</dbReference>
<proteinExistence type="predicted"/>
<evidence type="ECO:0000256" key="1">
    <source>
        <dbReference type="SAM" id="Phobius"/>
    </source>
</evidence>
<feature type="chain" id="PRO_5005641897" evidence="2">
    <location>
        <begin position="25"/>
        <end position="266"/>
    </location>
</feature>
<reference evidence="3 4" key="1">
    <citation type="submission" date="2015-04" db="EMBL/GenBank/DDBJ databases">
        <title>Taxonomic description and genome sequence of Bacillus campisalis sp. nov., a novel member of the genus Bacillus isolated from solar saltern.</title>
        <authorList>
            <person name="Mathan Kumar R."/>
            <person name="Kaur G."/>
            <person name="Kumar A."/>
            <person name="Singh N.K."/>
            <person name="Kaur N."/>
            <person name="Kumar N."/>
            <person name="Mayilraj S."/>
        </authorList>
    </citation>
    <scope>NUCLEOTIDE SEQUENCE [LARGE SCALE GENOMIC DNA]</scope>
    <source>
        <strain evidence="3 4">SA2-6</strain>
    </source>
</reference>
<keyword evidence="2" id="KW-0732">Signal</keyword>
<dbReference type="InterPro" id="IPR014231">
    <property type="entry name" value="Spore_YpjB"/>
</dbReference>
<gene>
    <name evidence="3" type="ORF">WQ57_12805</name>
</gene>
<organism evidence="3 4">
    <name type="scientific">Mesobacillus campisalis</name>
    <dbReference type="NCBI Taxonomy" id="1408103"/>
    <lineage>
        <taxon>Bacteria</taxon>
        <taxon>Bacillati</taxon>
        <taxon>Bacillota</taxon>
        <taxon>Bacilli</taxon>
        <taxon>Bacillales</taxon>
        <taxon>Bacillaceae</taxon>
        <taxon>Mesobacillus</taxon>
    </lineage>
</organism>
<name>A0A0M2SSP9_9BACI</name>
<keyword evidence="1" id="KW-0812">Transmembrane</keyword>
<sequence length="266" mass="30436">MSARIVTGLIVSVFLLLAPLAAYAGKKPSVEKLDNISDEALQMVRIHRYAEAKKLLDQFEGEFLSEAGGRFVFSMDELRILTNAYDEAIEAAASPKMEHKERIDKVTKFRLVIDAMLSNHQPLWTELEEPIMTVFNGMKQAAEKGDQEDFQANLDSFLSLYHMIYPSLKIDIPPERIHQLNARVNYIDHYRPDLLSEGSSQDQLAALEADLKNIFDGMTEDETDPSLWWVIISTGSIIILTLSYVGWRKYQAEREKRKNRLKGRKN</sequence>
<feature type="transmembrane region" description="Helical" evidence="1">
    <location>
        <begin position="227"/>
        <end position="247"/>
    </location>
</feature>
<evidence type="ECO:0000313" key="4">
    <source>
        <dbReference type="Proteomes" id="UP000034166"/>
    </source>
</evidence>
<comment type="caution">
    <text evidence="3">The sequence shown here is derived from an EMBL/GenBank/DDBJ whole genome shotgun (WGS) entry which is preliminary data.</text>
</comment>
<dbReference type="RefSeq" id="WP_046524169.1">
    <property type="nucleotide sequence ID" value="NZ_LAYY01000013.1"/>
</dbReference>
<keyword evidence="4" id="KW-1185">Reference proteome</keyword>
<dbReference type="PATRIC" id="fig|1408103.3.peg.2883"/>
<keyword evidence="1" id="KW-0472">Membrane</keyword>
<dbReference type="AlphaFoldDB" id="A0A0M2SSP9"/>
<dbReference type="EMBL" id="LAYY01000013">
    <property type="protein sequence ID" value="KKK37609.1"/>
    <property type="molecule type" value="Genomic_DNA"/>
</dbReference>
<feature type="signal peptide" evidence="2">
    <location>
        <begin position="1"/>
        <end position="24"/>
    </location>
</feature>
<protein>
    <submittedName>
        <fullName evidence="3">Sporulation protein</fullName>
    </submittedName>
</protein>
<dbReference type="NCBIfam" id="TIGR02878">
    <property type="entry name" value="spore_ypjB"/>
    <property type="match status" value="1"/>
</dbReference>
<evidence type="ECO:0000313" key="3">
    <source>
        <dbReference type="EMBL" id="KKK37609.1"/>
    </source>
</evidence>
<keyword evidence="1" id="KW-1133">Transmembrane helix</keyword>